<feature type="compositionally biased region" description="Basic and acidic residues" evidence="2">
    <location>
        <begin position="108"/>
        <end position="125"/>
    </location>
</feature>
<feature type="region of interest" description="Disordered" evidence="2">
    <location>
        <begin position="1"/>
        <end position="20"/>
    </location>
</feature>
<sequence length="639" mass="73939">MANQATSSQNPQPKQPVETKIRDLVVAKETVEASGATLNPVLEKLDWNVGESSGKEVIDKGKQPQVQPIHEPAIHEAVVHETVEHNSPIHEVETQRGDGGTIRIEEVQEEQHIERQVEEPIVKEVSKKRRLISHAEKEERDKKKRKVEEDDKKRRKQAWEVEKERLNKKAEEAARKKIEAKERRKAESVARKKAEAEERKKAEAEERKRIEAEERKKAEAKEKRKQEKAREVELARKLKAREHEVQVQKKKKVADTGPPKKRRFILHDSEEDEEYNPPQSSGSPTAPPSRHKKKKVISASTSPMDLLSGPLAVSKYPIFATRSAHTPRVYPKTLVHAYPELKRVVEAMKWETLFDCIGEYNLDWVRKFFTELAVTPGTELMVRQTPVSYSAEAINELLGLTPPKESEYDRLKTLATQKDYDMLLERLSVEGSGWDVKYKQKILKGHTLKGETNVWFYFMRHTLFLTSHDTDLDMDRVYYLYCIVEGHQFNVGALISKAMRYSIEKGNKQLPYPSIIQKLLEKAKVPSLSTDKINRDKVVIDKQSLLRLLRFPNALEAGGQIPTLDWKIKETVKAKHRKLKEKLLVIERDVEKIKKEREQEALHKKYKEQIKEAYRLGQTQQPLKMPPRPKDVLQEDSPT</sequence>
<dbReference type="AlphaFoldDB" id="A0AA38SBN3"/>
<proteinExistence type="predicted"/>
<feature type="compositionally biased region" description="Polar residues" evidence="2">
    <location>
        <begin position="1"/>
        <end position="12"/>
    </location>
</feature>
<dbReference type="Pfam" id="PF20167">
    <property type="entry name" value="Transposase_32"/>
    <property type="match status" value="1"/>
</dbReference>
<comment type="caution">
    <text evidence="4">The sequence shown here is derived from an EMBL/GenBank/DDBJ whole genome shotgun (WGS) entry which is preliminary data.</text>
</comment>
<dbReference type="EMBL" id="JARYMX010000008">
    <property type="protein sequence ID" value="KAJ9539353.1"/>
    <property type="molecule type" value="Genomic_DNA"/>
</dbReference>
<evidence type="ECO:0000256" key="1">
    <source>
        <dbReference type="SAM" id="Coils"/>
    </source>
</evidence>
<keyword evidence="5" id="KW-1185">Reference proteome</keyword>
<evidence type="ECO:0000313" key="4">
    <source>
        <dbReference type="EMBL" id="KAJ9539353.1"/>
    </source>
</evidence>
<accession>A0AA38SBN3</accession>
<feature type="coiled-coil region" evidence="1">
    <location>
        <begin position="569"/>
        <end position="596"/>
    </location>
</feature>
<gene>
    <name evidence="4" type="ORF">OSB04_032086</name>
</gene>
<feature type="domain" description="Putative plant transposon protein" evidence="3">
    <location>
        <begin position="347"/>
        <end position="526"/>
    </location>
</feature>
<keyword evidence="1" id="KW-0175">Coiled coil</keyword>
<feature type="compositionally biased region" description="Basic and acidic residues" evidence="2">
    <location>
        <begin position="133"/>
        <end position="247"/>
    </location>
</feature>
<reference evidence="4" key="1">
    <citation type="submission" date="2023-03" db="EMBL/GenBank/DDBJ databases">
        <title>Chromosome-scale reference genome and RAD-based genetic map of yellow starthistle (Centaurea solstitialis) reveal putative structural variation and QTLs associated with invader traits.</title>
        <authorList>
            <person name="Reatini B."/>
            <person name="Cang F.A."/>
            <person name="Jiang Q."/>
            <person name="Mckibben M.T.W."/>
            <person name="Barker M.S."/>
            <person name="Rieseberg L.H."/>
            <person name="Dlugosch K.M."/>
        </authorList>
    </citation>
    <scope>NUCLEOTIDE SEQUENCE</scope>
    <source>
        <strain evidence="4">CAN-66</strain>
        <tissue evidence="4">Leaf</tissue>
    </source>
</reference>
<evidence type="ECO:0000259" key="3">
    <source>
        <dbReference type="Pfam" id="PF20167"/>
    </source>
</evidence>
<dbReference type="Proteomes" id="UP001172457">
    <property type="component" value="Chromosome 8"/>
</dbReference>
<dbReference type="InterPro" id="IPR046796">
    <property type="entry name" value="Transposase_32_dom"/>
</dbReference>
<name>A0AA38SBN3_9ASTR</name>
<evidence type="ECO:0000256" key="2">
    <source>
        <dbReference type="SAM" id="MobiDB-lite"/>
    </source>
</evidence>
<protein>
    <recommendedName>
        <fullName evidence="3">Putative plant transposon protein domain-containing protein</fullName>
    </recommendedName>
</protein>
<feature type="region of interest" description="Disordered" evidence="2">
    <location>
        <begin position="108"/>
        <end position="301"/>
    </location>
</feature>
<evidence type="ECO:0000313" key="5">
    <source>
        <dbReference type="Proteomes" id="UP001172457"/>
    </source>
</evidence>
<feature type="region of interest" description="Disordered" evidence="2">
    <location>
        <begin position="615"/>
        <end position="639"/>
    </location>
</feature>
<organism evidence="4 5">
    <name type="scientific">Centaurea solstitialis</name>
    <name type="common">yellow star-thistle</name>
    <dbReference type="NCBI Taxonomy" id="347529"/>
    <lineage>
        <taxon>Eukaryota</taxon>
        <taxon>Viridiplantae</taxon>
        <taxon>Streptophyta</taxon>
        <taxon>Embryophyta</taxon>
        <taxon>Tracheophyta</taxon>
        <taxon>Spermatophyta</taxon>
        <taxon>Magnoliopsida</taxon>
        <taxon>eudicotyledons</taxon>
        <taxon>Gunneridae</taxon>
        <taxon>Pentapetalae</taxon>
        <taxon>asterids</taxon>
        <taxon>campanulids</taxon>
        <taxon>Asterales</taxon>
        <taxon>Asteraceae</taxon>
        <taxon>Carduoideae</taxon>
        <taxon>Cardueae</taxon>
        <taxon>Centaureinae</taxon>
        <taxon>Centaurea</taxon>
    </lineage>
</organism>